<evidence type="ECO:0000256" key="1">
    <source>
        <dbReference type="ARBA" id="ARBA00004192"/>
    </source>
</evidence>
<dbReference type="EMBL" id="EF420157">
    <property type="protein sequence ID" value="ABQ43691.1"/>
    <property type="molecule type" value="Genomic_DNA"/>
</dbReference>
<evidence type="ECO:0000256" key="3">
    <source>
        <dbReference type="ARBA" id="ARBA00022518"/>
    </source>
</evidence>
<accession>A7XCI3</accession>
<evidence type="ECO:0000313" key="10">
    <source>
        <dbReference type="EMBL" id="ABQ43536.1"/>
    </source>
</evidence>
<evidence type="ECO:0000313" key="11">
    <source>
        <dbReference type="EMBL" id="ABQ43691.1"/>
    </source>
</evidence>
<dbReference type="GO" id="GO:0055036">
    <property type="term" value="C:virion membrane"/>
    <property type="evidence" value="ECO:0007669"/>
    <property type="project" value="UniProtKB-SubCell"/>
</dbReference>
<keyword evidence="5" id="KW-0946">Virion</keyword>
<reference evidence="12 13" key="1">
    <citation type="journal article" date="2007" name="Virus Res.">
        <title>Comparative genetic analysis of genomic DNA sequences of two human isolates of Tanapox virus.</title>
        <authorList>
            <person name="Nazarian S.H."/>
            <person name="Barrett J.W."/>
            <person name="Frace A.M."/>
            <person name="Olsen-Rasmussen M."/>
            <person name="Khristova M."/>
            <person name="Shaban M."/>
            <person name="Neering S."/>
            <person name="Li Y."/>
            <person name="Damon I.K."/>
            <person name="Esposito J.J."/>
            <person name="Essani K."/>
            <person name="McFadden G."/>
        </authorList>
    </citation>
    <scope>NUCLEOTIDE SEQUENCE [LARGE SCALE GENOMIC DNA]</scope>
    <source>
        <strain evidence="10">TPV-Kenya</strain>
        <strain evidence="11">TPV-RoC</strain>
    </source>
</reference>
<evidence type="ECO:0000256" key="5">
    <source>
        <dbReference type="ARBA" id="ARBA00022844"/>
    </source>
</evidence>
<keyword evidence="3" id="KW-0244">Early protein</keyword>
<evidence type="ECO:0000256" key="4">
    <source>
        <dbReference type="ARBA" id="ARBA00022692"/>
    </source>
</evidence>
<keyword evidence="4 9" id="KW-0812">Transmembrane</keyword>
<feature type="transmembrane region" description="Helical" evidence="9">
    <location>
        <begin position="67"/>
        <end position="90"/>
    </location>
</feature>
<evidence type="ECO:0000256" key="2">
    <source>
        <dbReference type="ARBA" id="ARBA00004385"/>
    </source>
</evidence>
<dbReference type="GO" id="GO:0030430">
    <property type="term" value="C:host cell cytoplasm"/>
    <property type="evidence" value="ECO:0007669"/>
    <property type="project" value="UniProtKB-SubCell"/>
</dbReference>
<evidence type="ECO:0000313" key="12">
    <source>
        <dbReference type="Proteomes" id="UP000099606"/>
    </source>
</evidence>
<dbReference type="Proteomes" id="UP000099606">
    <property type="component" value="Segment"/>
</dbReference>
<dbReference type="Proteomes" id="UP000130031">
    <property type="component" value="Segment"/>
</dbReference>
<dbReference type="Pfam" id="PF05803">
    <property type="entry name" value="Chordopox_L2"/>
    <property type="match status" value="1"/>
</dbReference>
<organism evidence="10 13">
    <name type="scientific">Tanapox virus</name>
    <dbReference type="NCBI Taxonomy" id="99000"/>
    <lineage>
        <taxon>Viruses</taxon>
        <taxon>Varidnaviria</taxon>
        <taxon>Bamfordvirae</taxon>
        <taxon>Nucleocytoviricota</taxon>
        <taxon>Pokkesviricetes</taxon>
        <taxon>Chitovirales</taxon>
        <taxon>Poxviridae</taxon>
        <taxon>Chordopoxvirinae</taxon>
        <taxon>Yatapoxvirus</taxon>
        <taxon>Yatapoxvirus tanapox</taxon>
    </lineage>
</organism>
<comment type="subcellular location">
    <subcellularLocation>
        <location evidence="1">Host cytoplasm</location>
    </subcellularLocation>
    <subcellularLocation>
        <location evidence="2">Virion membrane</location>
        <topology evidence="2">Multi-pass membrane protein</topology>
    </subcellularLocation>
</comment>
<keyword evidence="6 9" id="KW-1133">Transmembrane helix</keyword>
<dbReference type="EMBL" id="EF420156">
    <property type="protein sequence ID" value="ABQ43536.1"/>
    <property type="molecule type" value="Genomic_DNA"/>
</dbReference>
<evidence type="ECO:0000313" key="13">
    <source>
        <dbReference type="Proteomes" id="UP000130031"/>
    </source>
</evidence>
<gene>
    <name evidence="10" type="primary">61R</name>
</gene>
<keyword evidence="8" id="KW-1035">Host cytoplasm</keyword>
<name>A7XCI3_9POXV</name>
<keyword evidence="7 9" id="KW-0472">Membrane</keyword>
<evidence type="ECO:0000256" key="7">
    <source>
        <dbReference type="ARBA" id="ARBA00023136"/>
    </source>
</evidence>
<protein>
    <submittedName>
        <fullName evidence="10">Uncharacterized protein 61R</fullName>
    </submittedName>
</protein>
<evidence type="ECO:0000256" key="8">
    <source>
        <dbReference type="ARBA" id="ARBA00023200"/>
    </source>
</evidence>
<evidence type="ECO:0000256" key="9">
    <source>
        <dbReference type="SAM" id="Phobius"/>
    </source>
</evidence>
<sequence length="91" mass="11004">MAEVLFSKLKSIERENLLNESILDCIINEIENNHHYLFRSFIRLTIDLILLIIAMIFIMIRILKRNYFALFVIFLFYLFISFRNQIAIVFN</sequence>
<evidence type="ECO:0000256" key="6">
    <source>
        <dbReference type="ARBA" id="ARBA00022989"/>
    </source>
</evidence>
<feature type="transmembrane region" description="Helical" evidence="9">
    <location>
        <begin position="41"/>
        <end position="60"/>
    </location>
</feature>
<dbReference type="InterPro" id="IPR008447">
    <property type="entry name" value="Prot_L2"/>
</dbReference>
<proteinExistence type="predicted"/>